<dbReference type="InterPro" id="IPR036249">
    <property type="entry name" value="Thioredoxin-like_sf"/>
</dbReference>
<dbReference type="PIRSF" id="PIRSF000303">
    <property type="entry name" value="Glutathion_perox"/>
    <property type="match status" value="1"/>
</dbReference>
<comment type="similarity">
    <text evidence="1 4">Belongs to the glutathione peroxidase family.</text>
</comment>
<evidence type="ECO:0000313" key="6">
    <source>
        <dbReference type="Proteomes" id="UP000828390"/>
    </source>
</evidence>
<dbReference type="Proteomes" id="UP000828390">
    <property type="component" value="Unassembled WGS sequence"/>
</dbReference>
<organism evidence="5 6">
    <name type="scientific">Dreissena polymorpha</name>
    <name type="common">Zebra mussel</name>
    <name type="synonym">Mytilus polymorpha</name>
    <dbReference type="NCBI Taxonomy" id="45954"/>
    <lineage>
        <taxon>Eukaryota</taxon>
        <taxon>Metazoa</taxon>
        <taxon>Spiralia</taxon>
        <taxon>Lophotrochozoa</taxon>
        <taxon>Mollusca</taxon>
        <taxon>Bivalvia</taxon>
        <taxon>Autobranchia</taxon>
        <taxon>Heteroconchia</taxon>
        <taxon>Euheterodonta</taxon>
        <taxon>Imparidentia</taxon>
        <taxon>Neoheterodontei</taxon>
        <taxon>Myida</taxon>
        <taxon>Dreissenoidea</taxon>
        <taxon>Dreissenidae</taxon>
        <taxon>Dreissena</taxon>
    </lineage>
</organism>
<keyword evidence="6" id="KW-1185">Reference proteome</keyword>
<dbReference type="AlphaFoldDB" id="A0A9D4CBN2"/>
<evidence type="ECO:0000256" key="4">
    <source>
        <dbReference type="RuleBase" id="RU000499"/>
    </source>
</evidence>
<dbReference type="Gene3D" id="3.40.30.10">
    <property type="entry name" value="Glutaredoxin"/>
    <property type="match status" value="1"/>
</dbReference>
<proteinExistence type="inferred from homology"/>
<name>A0A9D4CBN2_DREPO</name>
<dbReference type="SUPFAM" id="SSF52833">
    <property type="entry name" value="Thioredoxin-like"/>
    <property type="match status" value="1"/>
</dbReference>
<dbReference type="EMBL" id="JAIWYP010000013">
    <property type="protein sequence ID" value="KAH3721166.1"/>
    <property type="molecule type" value="Genomic_DNA"/>
</dbReference>
<dbReference type="PRINTS" id="PR01011">
    <property type="entry name" value="GLUTPROXDASE"/>
</dbReference>
<dbReference type="GO" id="GO:0004601">
    <property type="term" value="F:peroxidase activity"/>
    <property type="evidence" value="ECO:0007669"/>
    <property type="project" value="UniProtKB-KW"/>
</dbReference>
<dbReference type="FunFam" id="3.40.30.10:FF:000545">
    <property type="entry name" value="Glutathione peroxidase"/>
    <property type="match status" value="1"/>
</dbReference>
<evidence type="ECO:0000256" key="1">
    <source>
        <dbReference type="ARBA" id="ARBA00006926"/>
    </source>
</evidence>
<keyword evidence="3 4" id="KW-0560">Oxidoreductase</keyword>
<dbReference type="InterPro" id="IPR000889">
    <property type="entry name" value="Glutathione_peroxidase"/>
</dbReference>
<keyword evidence="2 4" id="KW-0575">Peroxidase</keyword>
<dbReference type="Pfam" id="PF00255">
    <property type="entry name" value="GSHPx"/>
    <property type="match status" value="1"/>
</dbReference>
<dbReference type="PROSITE" id="PS51355">
    <property type="entry name" value="GLUTATHIONE_PEROXID_3"/>
    <property type="match status" value="1"/>
</dbReference>
<accession>A0A9D4CBN2</accession>
<evidence type="ECO:0000256" key="3">
    <source>
        <dbReference type="ARBA" id="ARBA00023002"/>
    </source>
</evidence>
<dbReference type="PANTHER" id="PTHR11592:SF134">
    <property type="entry name" value="PHOSPHOLIPID HYDROPEROXIDE GLUTATHIONE PEROXIDASE"/>
    <property type="match status" value="1"/>
</dbReference>
<dbReference type="CDD" id="cd00340">
    <property type="entry name" value="GSH_Peroxidase"/>
    <property type="match status" value="1"/>
</dbReference>
<dbReference type="PANTHER" id="PTHR11592">
    <property type="entry name" value="GLUTATHIONE PEROXIDASE"/>
    <property type="match status" value="1"/>
</dbReference>
<gene>
    <name evidence="5" type="ORF">DPMN_064083</name>
</gene>
<reference evidence="5" key="1">
    <citation type="journal article" date="2019" name="bioRxiv">
        <title>The Genome of the Zebra Mussel, Dreissena polymorpha: A Resource for Invasive Species Research.</title>
        <authorList>
            <person name="McCartney M.A."/>
            <person name="Auch B."/>
            <person name="Kono T."/>
            <person name="Mallez S."/>
            <person name="Zhang Y."/>
            <person name="Obille A."/>
            <person name="Becker A."/>
            <person name="Abrahante J.E."/>
            <person name="Garbe J."/>
            <person name="Badalamenti J.P."/>
            <person name="Herman A."/>
            <person name="Mangelson H."/>
            <person name="Liachko I."/>
            <person name="Sullivan S."/>
            <person name="Sone E.D."/>
            <person name="Koren S."/>
            <person name="Silverstein K.A.T."/>
            <person name="Beckman K.B."/>
            <person name="Gohl D.M."/>
        </authorList>
    </citation>
    <scope>NUCLEOTIDE SEQUENCE</scope>
    <source>
        <strain evidence="5">Duluth1</strain>
        <tissue evidence="5">Whole animal</tissue>
    </source>
</reference>
<evidence type="ECO:0000313" key="5">
    <source>
        <dbReference type="EMBL" id="KAH3721166.1"/>
    </source>
</evidence>
<protein>
    <recommendedName>
        <fullName evidence="4">Glutathione peroxidase</fullName>
    </recommendedName>
</protein>
<evidence type="ECO:0000256" key="2">
    <source>
        <dbReference type="ARBA" id="ARBA00022559"/>
    </source>
</evidence>
<comment type="caution">
    <text evidence="5">The sequence shown here is derived from an EMBL/GenBank/DDBJ whole genome shotgun (WGS) entry which is preliminary data.</text>
</comment>
<sequence length="122" mass="14184">MTDSNYTQLAKLHAKYAEEKGLRILVFPCNQFGGQEPWPEPKIKEFTQKYSTGFELFSKINVNGGDTHPLYSYLKKKAGGTLGDFIKWNFTKFLVDKNGIPVKRYAPNTEPFECEKDFEKYW</sequence>
<dbReference type="GO" id="GO:0006979">
    <property type="term" value="P:response to oxidative stress"/>
    <property type="evidence" value="ECO:0007669"/>
    <property type="project" value="InterPro"/>
</dbReference>
<reference evidence="5" key="2">
    <citation type="submission" date="2020-11" db="EMBL/GenBank/DDBJ databases">
        <authorList>
            <person name="McCartney M.A."/>
            <person name="Auch B."/>
            <person name="Kono T."/>
            <person name="Mallez S."/>
            <person name="Becker A."/>
            <person name="Gohl D.M."/>
            <person name="Silverstein K.A.T."/>
            <person name="Koren S."/>
            <person name="Bechman K.B."/>
            <person name="Herman A."/>
            <person name="Abrahante J.E."/>
            <person name="Garbe J."/>
        </authorList>
    </citation>
    <scope>NUCLEOTIDE SEQUENCE</scope>
    <source>
        <strain evidence="5">Duluth1</strain>
        <tissue evidence="5">Whole animal</tissue>
    </source>
</reference>